<dbReference type="GO" id="GO:0044732">
    <property type="term" value="C:mitotic spindle pole body"/>
    <property type="evidence" value="ECO:0007669"/>
    <property type="project" value="TreeGrafter"/>
</dbReference>
<dbReference type="GO" id="GO:0051010">
    <property type="term" value="F:microtubule plus-end binding"/>
    <property type="evidence" value="ECO:0007669"/>
    <property type="project" value="TreeGrafter"/>
</dbReference>
<dbReference type="GO" id="GO:0005876">
    <property type="term" value="C:spindle microtubule"/>
    <property type="evidence" value="ECO:0007669"/>
    <property type="project" value="TreeGrafter"/>
</dbReference>
<comment type="subcellular location">
    <subcellularLocation>
        <location evidence="3">Chromosome</location>
        <location evidence="3">Centromere</location>
        <location evidence="3">Kinetochore</location>
    </subcellularLocation>
    <subcellularLocation>
        <location evidence="2">Cytoplasm</location>
        <location evidence="2">Cytoskeleton</location>
        <location evidence="2">Spindle</location>
    </subcellularLocation>
    <subcellularLocation>
        <location evidence="1">Nucleus</location>
    </subcellularLocation>
</comment>
<accession>A0A0D2DDR8</accession>
<feature type="compositionally biased region" description="Low complexity" evidence="17">
    <location>
        <begin position="42"/>
        <end position="55"/>
    </location>
</feature>
<reference evidence="18 19" key="1">
    <citation type="submission" date="2015-01" db="EMBL/GenBank/DDBJ databases">
        <title>The Genome Sequence of Fonsecaea pedrosoi CBS 271.37.</title>
        <authorList>
            <consortium name="The Broad Institute Genomics Platform"/>
            <person name="Cuomo C."/>
            <person name="de Hoog S."/>
            <person name="Gorbushina A."/>
            <person name="Stielow B."/>
            <person name="Teixiera M."/>
            <person name="Abouelleil A."/>
            <person name="Chapman S.B."/>
            <person name="Priest M."/>
            <person name="Young S.K."/>
            <person name="Wortman J."/>
            <person name="Nusbaum C."/>
            <person name="Birren B."/>
        </authorList>
    </citation>
    <scope>NUCLEOTIDE SEQUENCE [LARGE SCALE GENOMIC DNA]</scope>
    <source>
        <strain evidence="18 19">CBS 271.37</strain>
    </source>
</reference>
<evidence type="ECO:0000256" key="12">
    <source>
        <dbReference type="ARBA" id="ARBA00023212"/>
    </source>
</evidence>
<dbReference type="GO" id="GO:0072686">
    <property type="term" value="C:mitotic spindle"/>
    <property type="evidence" value="ECO:0007669"/>
    <property type="project" value="InterPro"/>
</dbReference>
<gene>
    <name evidence="18" type="ORF">Z517_10565</name>
</gene>
<evidence type="ECO:0000256" key="15">
    <source>
        <dbReference type="ARBA" id="ARBA00023328"/>
    </source>
</evidence>
<dbReference type="GO" id="GO:0051301">
    <property type="term" value="P:cell division"/>
    <property type="evidence" value="ECO:0007669"/>
    <property type="project" value="UniProtKB-KW"/>
</dbReference>
<comment type="similarity">
    <text evidence="4">Belongs to the DASH complex DAD1 family.</text>
</comment>
<name>A0A0D2DDR8_9EURO</name>
<keyword evidence="10" id="KW-0498">Mitosis</keyword>
<proteinExistence type="inferred from homology"/>
<evidence type="ECO:0000256" key="5">
    <source>
        <dbReference type="ARBA" id="ARBA00020261"/>
    </source>
</evidence>
<evidence type="ECO:0000256" key="8">
    <source>
        <dbReference type="ARBA" id="ARBA00022618"/>
    </source>
</evidence>
<dbReference type="RefSeq" id="XP_013279629.1">
    <property type="nucleotide sequence ID" value="XM_013424175.1"/>
</dbReference>
<dbReference type="STRING" id="1442368.A0A0D2DDR8"/>
<dbReference type="AlphaFoldDB" id="A0A0D2DDR8"/>
<evidence type="ECO:0000256" key="7">
    <source>
        <dbReference type="ARBA" id="ARBA00022490"/>
    </source>
</evidence>
<keyword evidence="12" id="KW-0206">Cytoskeleton</keyword>
<evidence type="ECO:0000256" key="3">
    <source>
        <dbReference type="ARBA" id="ARBA00004629"/>
    </source>
</evidence>
<evidence type="ECO:0000313" key="19">
    <source>
        <dbReference type="Proteomes" id="UP000053029"/>
    </source>
</evidence>
<evidence type="ECO:0000256" key="10">
    <source>
        <dbReference type="ARBA" id="ARBA00022776"/>
    </source>
</evidence>
<evidence type="ECO:0000256" key="14">
    <source>
        <dbReference type="ARBA" id="ARBA00023306"/>
    </source>
</evidence>
<dbReference type="Proteomes" id="UP000053029">
    <property type="component" value="Unassembled WGS sequence"/>
</dbReference>
<evidence type="ECO:0000256" key="16">
    <source>
        <dbReference type="ARBA" id="ARBA00030566"/>
    </source>
</evidence>
<dbReference type="PANTHER" id="PTHR28025:SF1">
    <property type="entry name" value="DASH COMPLEX SUBUNIT DAD1"/>
    <property type="match status" value="1"/>
</dbReference>
<keyword evidence="7" id="KW-0963">Cytoplasm</keyword>
<dbReference type="OrthoDB" id="5566853at2759"/>
<keyword evidence="14" id="KW-0131">Cell cycle</keyword>
<dbReference type="PANTHER" id="PTHR28025">
    <property type="entry name" value="DASH COMPLEX SUBUNIT DAD1"/>
    <property type="match status" value="1"/>
</dbReference>
<evidence type="ECO:0000256" key="13">
    <source>
        <dbReference type="ARBA" id="ARBA00023242"/>
    </source>
</evidence>
<evidence type="ECO:0000256" key="2">
    <source>
        <dbReference type="ARBA" id="ARBA00004186"/>
    </source>
</evidence>
<keyword evidence="6" id="KW-0158">Chromosome</keyword>
<dbReference type="HOGENOM" id="CLU_2775965_0_0_1"/>
<evidence type="ECO:0000256" key="17">
    <source>
        <dbReference type="SAM" id="MobiDB-lite"/>
    </source>
</evidence>
<evidence type="ECO:0000256" key="4">
    <source>
        <dbReference type="ARBA" id="ARBA00010146"/>
    </source>
</evidence>
<keyword evidence="15" id="KW-0137">Centromere</keyword>
<organism evidence="18 19">
    <name type="scientific">Fonsecaea pedrosoi CBS 271.37</name>
    <dbReference type="NCBI Taxonomy" id="1442368"/>
    <lineage>
        <taxon>Eukaryota</taxon>
        <taxon>Fungi</taxon>
        <taxon>Dikarya</taxon>
        <taxon>Ascomycota</taxon>
        <taxon>Pezizomycotina</taxon>
        <taxon>Eurotiomycetes</taxon>
        <taxon>Chaetothyriomycetidae</taxon>
        <taxon>Chaetothyriales</taxon>
        <taxon>Herpotrichiellaceae</taxon>
        <taxon>Fonsecaea</taxon>
    </lineage>
</organism>
<feature type="region of interest" description="Disordered" evidence="17">
    <location>
        <begin position="37"/>
        <end position="69"/>
    </location>
</feature>
<dbReference type="EMBL" id="KN846975">
    <property type="protein sequence ID" value="KIW75821.1"/>
    <property type="molecule type" value="Genomic_DNA"/>
</dbReference>
<dbReference type="GeneID" id="25310055"/>
<keyword evidence="8" id="KW-0132">Cell division</keyword>
<evidence type="ECO:0000256" key="1">
    <source>
        <dbReference type="ARBA" id="ARBA00004123"/>
    </source>
</evidence>
<sequence>MNALNRSLEGIIEIGNEFSSVEALWSQFETVMGRTAGDEAADSNVDANDNAAEAVHSTAAGNAEDKRGG</sequence>
<dbReference type="InterPro" id="IPR013958">
    <property type="entry name" value="DASH_Dad1"/>
</dbReference>
<keyword evidence="13" id="KW-0539">Nucleus</keyword>
<evidence type="ECO:0000256" key="9">
    <source>
        <dbReference type="ARBA" id="ARBA00022701"/>
    </source>
</evidence>
<evidence type="ECO:0000256" key="11">
    <source>
        <dbReference type="ARBA" id="ARBA00022838"/>
    </source>
</evidence>
<dbReference type="VEuPathDB" id="FungiDB:Z517_10565"/>
<evidence type="ECO:0000256" key="6">
    <source>
        <dbReference type="ARBA" id="ARBA00022454"/>
    </source>
</evidence>
<keyword evidence="11" id="KW-0995">Kinetochore</keyword>
<keyword evidence="9" id="KW-0493">Microtubule</keyword>
<dbReference type="Pfam" id="PF08649">
    <property type="entry name" value="DASH_Dad1"/>
    <property type="match status" value="1"/>
</dbReference>
<dbReference type="GO" id="GO:0042729">
    <property type="term" value="C:DASH complex"/>
    <property type="evidence" value="ECO:0007669"/>
    <property type="project" value="InterPro"/>
</dbReference>
<protein>
    <recommendedName>
        <fullName evidence="5">DASH complex subunit DAD1</fullName>
    </recommendedName>
    <alternativeName>
        <fullName evidence="16">Outer kinetochore protein DAD1</fullName>
    </alternativeName>
</protein>
<evidence type="ECO:0000313" key="18">
    <source>
        <dbReference type="EMBL" id="KIW75821.1"/>
    </source>
</evidence>
<keyword evidence="19" id="KW-1185">Reference proteome</keyword>